<dbReference type="Proteomes" id="UP000654720">
    <property type="component" value="Chromosome"/>
</dbReference>
<protein>
    <submittedName>
        <fullName evidence="2">EpsG family protein</fullName>
    </submittedName>
</protein>
<feature type="transmembrane region" description="Helical" evidence="1">
    <location>
        <begin position="285"/>
        <end position="301"/>
    </location>
</feature>
<sequence length="417" mass="48628">MAFVVTLLFPFWGLIYSLYHWRASWAKNTFWLACIYMGMVQIFHPEGTILGDGADGGRYVLDLISMHVNVHSFTDVAKVFYDGSTLDVYQKTLTFIVSRFTDNGHVLFFFFAVVFGFFYSRNIWYVLDKLPEKFNKYLWVLILFYFLVCPIWLINGVRMWTATHVFVYGAMPYVFERNKSKLIWCLASILVHHSFILPILILVIFFLIPQNSKISKKTLTLLFLFYLVSLFVKTVNLTALADTLTQYLPDYYDNRITGYVNEDALERRLDAATQLSWHVGFAQQVGYWIIQILIIMSFFALNKVINKSKWIIPLFMFSLLMYGASNILSYVPSGGRYLIIAQMFMIPSLLTILTRVQLHSYLKALLPLCMFCLVFTDIFEIRKLFDFYGITLLVGNFITMFFVESNTPLITLVKQIF</sequence>
<feature type="transmembrane region" description="Helical" evidence="1">
    <location>
        <begin position="385"/>
        <end position="403"/>
    </location>
</feature>
<keyword evidence="3" id="KW-1185">Reference proteome</keyword>
<dbReference type="EMBL" id="CP069450">
    <property type="protein sequence ID" value="QRO50494.1"/>
    <property type="molecule type" value="Genomic_DNA"/>
</dbReference>
<gene>
    <name evidence="2" type="ORF">I6J59_02335</name>
</gene>
<feature type="transmembrane region" description="Helical" evidence="1">
    <location>
        <begin position="361"/>
        <end position="379"/>
    </location>
</feature>
<keyword evidence="1" id="KW-0812">Transmembrane</keyword>
<evidence type="ECO:0000313" key="3">
    <source>
        <dbReference type="Proteomes" id="UP000654720"/>
    </source>
</evidence>
<feature type="transmembrane region" description="Helical" evidence="1">
    <location>
        <begin position="106"/>
        <end position="125"/>
    </location>
</feature>
<evidence type="ECO:0000313" key="2">
    <source>
        <dbReference type="EMBL" id="QRO50494.1"/>
    </source>
</evidence>
<dbReference type="RefSeq" id="WP_204097859.1">
    <property type="nucleotide sequence ID" value="NZ_CAMFYF010000144.1"/>
</dbReference>
<organism evidence="2 3">
    <name type="scientific">Butyricimonas virosa</name>
    <dbReference type="NCBI Taxonomy" id="544645"/>
    <lineage>
        <taxon>Bacteria</taxon>
        <taxon>Pseudomonadati</taxon>
        <taxon>Bacteroidota</taxon>
        <taxon>Bacteroidia</taxon>
        <taxon>Bacteroidales</taxon>
        <taxon>Odoribacteraceae</taxon>
        <taxon>Butyricimonas</taxon>
    </lineage>
</organism>
<keyword evidence="1" id="KW-0472">Membrane</keyword>
<dbReference type="Pfam" id="PF14897">
    <property type="entry name" value="EpsG"/>
    <property type="match status" value="1"/>
</dbReference>
<accession>A0ABX7H605</accession>
<dbReference type="GeneID" id="93096697"/>
<feature type="transmembrane region" description="Helical" evidence="1">
    <location>
        <begin position="181"/>
        <end position="207"/>
    </location>
</feature>
<feature type="transmembrane region" description="Helical" evidence="1">
    <location>
        <begin position="337"/>
        <end position="354"/>
    </location>
</feature>
<name>A0ABX7H605_9BACT</name>
<evidence type="ECO:0000256" key="1">
    <source>
        <dbReference type="SAM" id="Phobius"/>
    </source>
</evidence>
<dbReference type="InterPro" id="IPR049458">
    <property type="entry name" value="EpsG-like"/>
</dbReference>
<feature type="transmembrane region" description="Helical" evidence="1">
    <location>
        <begin position="219"/>
        <end position="241"/>
    </location>
</feature>
<feature type="transmembrane region" description="Helical" evidence="1">
    <location>
        <begin position="137"/>
        <end position="161"/>
    </location>
</feature>
<feature type="transmembrane region" description="Helical" evidence="1">
    <location>
        <begin position="310"/>
        <end position="331"/>
    </location>
</feature>
<proteinExistence type="predicted"/>
<reference evidence="2 3" key="1">
    <citation type="submission" date="2021-02" db="EMBL/GenBank/DDBJ databases">
        <title>FDA dAtabase for Regulatory Grade micrObial Sequences (FDA-ARGOS): Supporting development and validation of Infectious Disease Dx tests.</title>
        <authorList>
            <person name="Carlson P."/>
            <person name="Fischbach M."/>
            <person name="Hastie J."/>
            <person name="Bilen M."/>
            <person name="Cheng A."/>
            <person name="Tallon L."/>
            <person name="Sadzewicz L."/>
            <person name="Zhao X."/>
            <person name="Boylan J."/>
            <person name="Ott S."/>
            <person name="Bowen H."/>
            <person name="Vavikolanu K."/>
            <person name="Mehta A."/>
            <person name="Aluvathingal J."/>
            <person name="Nadendla S."/>
            <person name="Yan Y."/>
            <person name="Sichtig H."/>
        </authorList>
    </citation>
    <scope>NUCLEOTIDE SEQUENCE [LARGE SCALE GENOMIC DNA]</scope>
    <source>
        <strain evidence="2 3">FDAARGOS_1229</strain>
    </source>
</reference>
<keyword evidence="1" id="KW-1133">Transmembrane helix</keyword>